<dbReference type="RefSeq" id="WP_021647022.1">
    <property type="nucleotide sequence ID" value="NZ_KE993160.1"/>
</dbReference>
<accession>U2DIP3</accession>
<dbReference type="AlphaFoldDB" id="U2DIP3"/>
<evidence type="ECO:0008006" key="3">
    <source>
        <dbReference type="Google" id="ProtNLM"/>
    </source>
</evidence>
<dbReference type="EMBL" id="AWSV01000164">
    <property type="protein sequence ID" value="ERI81357.1"/>
    <property type="molecule type" value="Genomic_DNA"/>
</dbReference>
<dbReference type="HOGENOM" id="CLU_014788_0_0_10"/>
<name>U2DIP3_9BACE</name>
<evidence type="ECO:0000313" key="1">
    <source>
        <dbReference type="EMBL" id="ERI81357.1"/>
    </source>
</evidence>
<sequence length="591" mass="68152">MMMKDTNKKNKNNKLFPDSLYMVAVCAVVMGGTLFSCSSYREPKTMRLFMQSQRVNIELPHEEGGRSGILSEQVSFEQRPDTAAEHISEAQDSTVDIWRSVELDRVDIVASRKVVKQVSVRQGSVRLEFNVKVPGALIDSCWRITLTPLLKSNDTIETALHPVVLSGSEFARMQAADYQSYDLFLKGIIDPSAYDSIFLDKKGIARDIRKRQDLYYGLYGKERDRQLAYERWKRMTLDRQNFFNMRTEANRTKLRHRLDRKRIEERVKRYITGKDTVGLGYAYNRKYQRQANFWPMYKMHRELTAARVPGKYRDLYIGGRTLSDIKNYAFTTGDSTEISRNRYFFDEIARNEMNDRNRDEIRRRMIRYPYIDSVAVRETSIPGKDYTYPYEITLPVTEGMKKLQLRLGSIVEASDMSTWTPAPSDTLVFVIASLSDLLDRSVLERFTVASSGVASLPDSLESEPSYTPEGKEYAEGLRLLQEREYRAALKILEKYPDYNTALCLTCLGYHSEAANLLVQLPKTARREYIYAVVCARLQNAYEAVEHLLEACRRDPDMVLRVNMDPELSDLIPQFVGLKEELDKIASGENGI</sequence>
<comment type="caution">
    <text evidence="1">The sequence shown here is derived from an EMBL/GenBank/DDBJ whole genome shotgun (WGS) entry which is preliminary data.</text>
</comment>
<reference evidence="1 2" key="1">
    <citation type="submission" date="2013-08" db="EMBL/GenBank/DDBJ databases">
        <authorList>
            <person name="Weinstock G."/>
            <person name="Sodergren E."/>
            <person name="Wylie T."/>
            <person name="Fulton L."/>
            <person name="Fulton R."/>
            <person name="Fronick C."/>
            <person name="O'Laughlin M."/>
            <person name="Godfrey J."/>
            <person name="Miner T."/>
            <person name="Herter B."/>
            <person name="Appelbaum E."/>
            <person name="Cordes M."/>
            <person name="Lek S."/>
            <person name="Wollam A."/>
            <person name="Pepin K.H."/>
            <person name="Palsikar V.B."/>
            <person name="Mitreva M."/>
            <person name="Wilson R.K."/>
        </authorList>
    </citation>
    <scope>NUCLEOTIDE SEQUENCE [LARGE SCALE GENOMIC DNA]</scope>
    <source>
        <strain evidence="1 2">F0041</strain>
    </source>
</reference>
<dbReference type="Proteomes" id="UP000016496">
    <property type="component" value="Unassembled WGS sequence"/>
</dbReference>
<proteinExistence type="predicted"/>
<organism evidence="1 2">
    <name type="scientific">Bacteroides pyogenes F0041</name>
    <dbReference type="NCBI Taxonomy" id="1321819"/>
    <lineage>
        <taxon>Bacteria</taxon>
        <taxon>Pseudomonadati</taxon>
        <taxon>Bacteroidota</taxon>
        <taxon>Bacteroidia</taxon>
        <taxon>Bacteroidales</taxon>
        <taxon>Bacteroidaceae</taxon>
        <taxon>Bacteroides</taxon>
    </lineage>
</organism>
<gene>
    <name evidence="1" type="ORF">HMPREF1981_03259</name>
</gene>
<dbReference type="PATRIC" id="fig|1321819.3.peg.3005"/>
<protein>
    <recommendedName>
        <fullName evidence="3">Tetratricopeptide repeat protein</fullName>
    </recommendedName>
</protein>
<evidence type="ECO:0000313" key="2">
    <source>
        <dbReference type="Proteomes" id="UP000016496"/>
    </source>
</evidence>